<dbReference type="InterPro" id="IPR046673">
    <property type="entry name" value="ToxA_N"/>
</dbReference>
<dbReference type="AlphaFoldDB" id="A0AAW5A9X1"/>
<proteinExistence type="predicted"/>
<feature type="compositionally biased region" description="Polar residues" evidence="1">
    <location>
        <begin position="33"/>
        <end position="43"/>
    </location>
</feature>
<feature type="region of interest" description="Disordered" evidence="1">
    <location>
        <begin position="1"/>
        <end position="78"/>
    </location>
</feature>
<dbReference type="Pfam" id="PF20178">
    <property type="entry name" value="ToxA_N"/>
    <property type="match status" value="1"/>
</dbReference>
<feature type="compositionally biased region" description="Pro residues" evidence="1">
    <location>
        <begin position="601"/>
        <end position="610"/>
    </location>
</feature>
<dbReference type="RefSeq" id="WP_139273589.1">
    <property type="nucleotide sequence ID" value="NZ_FNTR01000005.1"/>
</dbReference>
<reference evidence="3 4" key="1">
    <citation type="submission" date="2019-11" db="EMBL/GenBank/DDBJ databases">
        <title>Epiphytic Pseudomonas syringae from cherry orchards.</title>
        <authorList>
            <person name="Hulin M.T."/>
        </authorList>
    </citation>
    <scope>NUCLEOTIDE SEQUENCE [LARGE SCALE GENOMIC DNA]</scope>
    <source>
        <strain evidence="3 4">PA-6-9F</strain>
    </source>
</reference>
<evidence type="ECO:0000259" key="2">
    <source>
        <dbReference type="Pfam" id="PF20178"/>
    </source>
</evidence>
<dbReference type="EMBL" id="WKEW01000020">
    <property type="protein sequence ID" value="MCF5057046.1"/>
    <property type="molecule type" value="Genomic_DNA"/>
</dbReference>
<protein>
    <recommendedName>
        <fullName evidence="2">Dermonecrotic toxin N-terminal domain-containing protein</fullName>
    </recommendedName>
</protein>
<sequence length="834" mass="91864">MQIKTASATPWNHSANDQPTASNTGYRNKRSIDSSAQADQQLVQEVRPAPATQGGGYTEVSVDPSPGKDVENSQKVPPPIDVGLNINVDPVAKHISSAFKTVEQKASDFLKEKFAELKKKDPANKEKWDIDPDNTYLVTYDYNSVGEEPYPAKVIQRISLTQALIKNAQDTPTGKGYKIPFFAGGPNVKTQNSLPMNNPGIFDFSTRFSPYRKDADVTHTYQGIYVESSDAPSQTYNSTNQSSITPKEFKNLVWQADFQQPYTNFLDEFWSTHIEKYPVLAKASFVKSAMTQHQEGSLTTDGRKLIMRAAGLSGNQESWPDITYDDLQKNPPKDPNIEVGLLKIGEYQSTDLIYITDNKVTFDSDGKRIPPLTLLYIPGNSSPIHSFNSQAEMKKWLAEQMADPAKRNALASHFKLEDKPNGWKRAGLDETLIGLGTWPETREPPGGILSYDHRAFSGKWDPEKFITTEPNNLPFQEVTKRQKDRSYADAAVKITSDRDETKKNIIEGLTKTSKIALFLTPLAFVVPEVALALDTFYLASGGVTASIGVDDNLHNKAKGTDRIVFGLFNAATVAIPKVIGKAREQSIGEFKAPEETASPPDQEPPQPPENPDNGVIGTDIASETGPVTVVQMGGPMNELKYVSNEVHTYVDIYKSGKRLNIVAHGSKPSWADKFLGNGSQVVIDGKGYTPQKLVALLKEKGIDPERYDSVRLIMCHSAEGRGNSFAAKFQKEINKPVKAYDGTVSLSFGSTAMKKIRDQVVTQIMQSDPTISLENAENLAEIKLQDALNGYAVPELKKANGQLVKINTAPAGDPPKYEVVRIEYKPVHFPKTGS</sequence>
<gene>
    <name evidence="3" type="ORF">GIW75_08770</name>
</gene>
<feature type="region of interest" description="Disordered" evidence="1">
    <location>
        <begin position="592"/>
        <end position="620"/>
    </location>
</feature>
<keyword evidence="4" id="KW-1185">Reference proteome</keyword>
<evidence type="ECO:0000313" key="3">
    <source>
        <dbReference type="EMBL" id="MCF5057046.1"/>
    </source>
</evidence>
<organism evidence="3 4">
    <name type="scientific">Pseudomonas proteolytica</name>
    <dbReference type="NCBI Taxonomy" id="219574"/>
    <lineage>
        <taxon>Bacteria</taxon>
        <taxon>Pseudomonadati</taxon>
        <taxon>Pseudomonadota</taxon>
        <taxon>Gammaproteobacteria</taxon>
        <taxon>Pseudomonadales</taxon>
        <taxon>Pseudomonadaceae</taxon>
        <taxon>Pseudomonas</taxon>
    </lineage>
</organism>
<comment type="caution">
    <text evidence="3">The sequence shown here is derived from an EMBL/GenBank/DDBJ whole genome shotgun (WGS) entry which is preliminary data.</text>
</comment>
<feature type="domain" description="Dermonecrotic toxin N-terminal" evidence="2">
    <location>
        <begin position="102"/>
        <end position="416"/>
    </location>
</feature>
<feature type="compositionally biased region" description="Polar residues" evidence="1">
    <location>
        <begin position="1"/>
        <end position="26"/>
    </location>
</feature>
<evidence type="ECO:0000256" key="1">
    <source>
        <dbReference type="SAM" id="MobiDB-lite"/>
    </source>
</evidence>
<accession>A0AAW5A9X1</accession>
<evidence type="ECO:0000313" key="4">
    <source>
        <dbReference type="Proteomes" id="UP000814172"/>
    </source>
</evidence>
<dbReference type="GeneID" id="55542290"/>
<dbReference type="Proteomes" id="UP000814172">
    <property type="component" value="Unassembled WGS sequence"/>
</dbReference>
<name>A0AAW5A9X1_9PSED</name>